<organism evidence="2 3">
    <name type="scientific">Candidatus Magnetoglobus multicellularis str. Araruama</name>
    <dbReference type="NCBI Taxonomy" id="890399"/>
    <lineage>
        <taxon>Bacteria</taxon>
        <taxon>Pseudomonadati</taxon>
        <taxon>Thermodesulfobacteriota</taxon>
        <taxon>Desulfobacteria</taxon>
        <taxon>Desulfobacterales</taxon>
        <taxon>Desulfobacteraceae</taxon>
        <taxon>Candidatus Magnetoglobus</taxon>
    </lineage>
</organism>
<dbReference type="SUPFAM" id="SSF54106">
    <property type="entry name" value="LysM domain"/>
    <property type="match status" value="2"/>
</dbReference>
<reference evidence="3" key="1">
    <citation type="submission" date="2012-11" db="EMBL/GenBank/DDBJ databases">
        <authorList>
            <person name="Lucero-Rivera Y.E."/>
            <person name="Tovar-Ramirez D."/>
        </authorList>
    </citation>
    <scope>NUCLEOTIDE SEQUENCE [LARGE SCALE GENOMIC DNA]</scope>
    <source>
        <strain evidence="3">Araruama</strain>
    </source>
</reference>
<dbReference type="InterPro" id="IPR018392">
    <property type="entry name" value="LysM"/>
</dbReference>
<evidence type="ECO:0000259" key="1">
    <source>
        <dbReference type="PROSITE" id="PS51782"/>
    </source>
</evidence>
<name>A0A1V1P8G1_9BACT</name>
<dbReference type="Proteomes" id="UP000189670">
    <property type="component" value="Unassembled WGS sequence"/>
</dbReference>
<sequence>MNKKSVVSKIKNSPKKSSFTERFGTSLWKKYTVKSGDTLWDIANVIGISPKELKQINRLHNQRLQPGQVLFFPQTKDKTAKHPLQASNKKKIAMKRIRQMKTGQMKIGYYYKVKPGDTLKTIASQTGIAVEKIALINHMQNDYRVYEGQVLRIPKQ</sequence>
<feature type="domain" description="LysM" evidence="1">
    <location>
        <begin position="29"/>
        <end position="72"/>
    </location>
</feature>
<dbReference type="InterPro" id="IPR036779">
    <property type="entry name" value="LysM_dom_sf"/>
</dbReference>
<dbReference type="PANTHER" id="PTHR33734:SF22">
    <property type="entry name" value="MEMBRANE-BOUND LYTIC MUREIN TRANSGLYCOSYLASE D"/>
    <property type="match status" value="1"/>
</dbReference>
<feature type="domain" description="LysM" evidence="1">
    <location>
        <begin position="109"/>
        <end position="153"/>
    </location>
</feature>
<dbReference type="AlphaFoldDB" id="A0A1V1P8G1"/>
<dbReference type="SMART" id="SM00257">
    <property type="entry name" value="LysM"/>
    <property type="match status" value="2"/>
</dbReference>
<accession>A0A1V1P8G1</accession>
<dbReference type="Pfam" id="PF01476">
    <property type="entry name" value="LysM"/>
    <property type="match status" value="2"/>
</dbReference>
<dbReference type="Gene3D" id="3.10.350.10">
    <property type="entry name" value="LysM domain"/>
    <property type="match status" value="2"/>
</dbReference>
<dbReference type="EMBL" id="ATBP01000315">
    <property type="protein sequence ID" value="ETR71141.1"/>
    <property type="molecule type" value="Genomic_DNA"/>
</dbReference>
<protein>
    <recommendedName>
        <fullName evidence="1">LysM domain-containing protein</fullName>
    </recommendedName>
</protein>
<evidence type="ECO:0000313" key="2">
    <source>
        <dbReference type="EMBL" id="ETR71141.1"/>
    </source>
</evidence>
<evidence type="ECO:0000313" key="3">
    <source>
        <dbReference type="Proteomes" id="UP000189670"/>
    </source>
</evidence>
<comment type="caution">
    <text evidence="2">The sequence shown here is derived from an EMBL/GenBank/DDBJ whole genome shotgun (WGS) entry which is preliminary data.</text>
</comment>
<dbReference type="CDD" id="cd00118">
    <property type="entry name" value="LysM"/>
    <property type="match status" value="2"/>
</dbReference>
<dbReference type="PROSITE" id="PS51782">
    <property type="entry name" value="LYSM"/>
    <property type="match status" value="2"/>
</dbReference>
<proteinExistence type="predicted"/>
<dbReference type="PANTHER" id="PTHR33734">
    <property type="entry name" value="LYSM DOMAIN-CONTAINING GPI-ANCHORED PROTEIN 2"/>
    <property type="match status" value="1"/>
</dbReference>
<gene>
    <name evidence="2" type="ORF">OMM_02720</name>
</gene>